<comment type="caution">
    <text evidence="2">The sequence shown here is derived from an EMBL/GenBank/DDBJ whole genome shotgun (WGS) entry which is preliminary data.</text>
</comment>
<evidence type="ECO:0000313" key="3">
    <source>
        <dbReference type="Proteomes" id="UP000828390"/>
    </source>
</evidence>
<gene>
    <name evidence="2" type="ORF">DPMN_066128</name>
</gene>
<keyword evidence="3" id="KW-1185">Reference proteome</keyword>
<sequence length="131" mass="15360">MNGFSRKIIWLEVSDTNNDPKLIARYYLDALMRFEKSPRILRCYAGTENSIICLLQQFFRNEETDPFSGIRSVIVGKSTSNQRMKDVGGTLREQGLQWWINLFKDLSDSGRFNELDQIHRDNLKFCFLNLT</sequence>
<evidence type="ECO:0000259" key="1">
    <source>
        <dbReference type="Pfam" id="PF24764"/>
    </source>
</evidence>
<dbReference type="Pfam" id="PF24764">
    <property type="entry name" value="rva_4"/>
    <property type="match status" value="1"/>
</dbReference>
<dbReference type="EMBL" id="JAIWYP010000014">
    <property type="protein sequence ID" value="KAH3706740.1"/>
    <property type="molecule type" value="Genomic_DNA"/>
</dbReference>
<proteinExistence type="predicted"/>
<organism evidence="2 3">
    <name type="scientific">Dreissena polymorpha</name>
    <name type="common">Zebra mussel</name>
    <name type="synonym">Mytilus polymorpha</name>
    <dbReference type="NCBI Taxonomy" id="45954"/>
    <lineage>
        <taxon>Eukaryota</taxon>
        <taxon>Metazoa</taxon>
        <taxon>Spiralia</taxon>
        <taxon>Lophotrochozoa</taxon>
        <taxon>Mollusca</taxon>
        <taxon>Bivalvia</taxon>
        <taxon>Autobranchia</taxon>
        <taxon>Heteroconchia</taxon>
        <taxon>Euheterodonta</taxon>
        <taxon>Imparidentia</taxon>
        <taxon>Neoheterodontei</taxon>
        <taxon>Myida</taxon>
        <taxon>Dreissenoidea</taxon>
        <taxon>Dreissenidae</taxon>
        <taxon>Dreissena</taxon>
    </lineage>
</organism>
<dbReference type="InterPro" id="IPR058913">
    <property type="entry name" value="Integrase_dom_put"/>
</dbReference>
<dbReference type="PANTHER" id="PTHR46791">
    <property type="entry name" value="EXPRESSED PROTEIN"/>
    <property type="match status" value="1"/>
</dbReference>
<dbReference type="Proteomes" id="UP000828390">
    <property type="component" value="Unassembled WGS sequence"/>
</dbReference>
<feature type="domain" description="Integrase core" evidence="1">
    <location>
        <begin position="2"/>
        <end position="128"/>
    </location>
</feature>
<dbReference type="PANTHER" id="PTHR46791:SF13">
    <property type="entry name" value="CLR5 DOMAIN-CONTAINING PROTEIN"/>
    <property type="match status" value="1"/>
</dbReference>
<reference evidence="2" key="2">
    <citation type="submission" date="2020-11" db="EMBL/GenBank/DDBJ databases">
        <authorList>
            <person name="McCartney M.A."/>
            <person name="Auch B."/>
            <person name="Kono T."/>
            <person name="Mallez S."/>
            <person name="Becker A."/>
            <person name="Gohl D.M."/>
            <person name="Silverstein K.A.T."/>
            <person name="Koren S."/>
            <person name="Bechman K.B."/>
            <person name="Herman A."/>
            <person name="Abrahante J.E."/>
            <person name="Garbe J."/>
        </authorList>
    </citation>
    <scope>NUCLEOTIDE SEQUENCE</scope>
    <source>
        <strain evidence="2">Duluth1</strain>
        <tissue evidence="2">Whole animal</tissue>
    </source>
</reference>
<evidence type="ECO:0000313" key="2">
    <source>
        <dbReference type="EMBL" id="KAH3706740.1"/>
    </source>
</evidence>
<accession>A0A9D3YSX3</accession>
<protein>
    <recommendedName>
        <fullName evidence="1">Integrase core domain-containing protein</fullName>
    </recommendedName>
</protein>
<reference evidence="2" key="1">
    <citation type="journal article" date="2019" name="bioRxiv">
        <title>The Genome of the Zebra Mussel, Dreissena polymorpha: A Resource for Invasive Species Research.</title>
        <authorList>
            <person name="McCartney M.A."/>
            <person name="Auch B."/>
            <person name="Kono T."/>
            <person name="Mallez S."/>
            <person name="Zhang Y."/>
            <person name="Obille A."/>
            <person name="Becker A."/>
            <person name="Abrahante J.E."/>
            <person name="Garbe J."/>
            <person name="Badalamenti J.P."/>
            <person name="Herman A."/>
            <person name="Mangelson H."/>
            <person name="Liachko I."/>
            <person name="Sullivan S."/>
            <person name="Sone E.D."/>
            <person name="Koren S."/>
            <person name="Silverstein K.A.T."/>
            <person name="Beckman K.B."/>
            <person name="Gohl D.M."/>
        </authorList>
    </citation>
    <scope>NUCLEOTIDE SEQUENCE</scope>
    <source>
        <strain evidence="2">Duluth1</strain>
        <tissue evidence="2">Whole animal</tissue>
    </source>
</reference>
<name>A0A9D3YSX3_DREPO</name>
<dbReference type="AlphaFoldDB" id="A0A9D3YSX3"/>